<keyword evidence="1" id="KW-0001">2Fe-2S</keyword>
<dbReference type="CDD" id="cd03530">
    <property type="entry name" value="Rieske_NirD_small_Bacillus"/>
    <property type="match status" value="1"/>
</dbReference>
<dbReference type="SUPFAM" id="SSF50022">
    <property type="entry name" value="ISP domain"/>
    <property type="match status" value="1"/>
</dbReference>
<dbReference type="Proteomes" id="UP000706151">
    <property type="component" value="Unassembled WGS sequence"/>
</dbReference>
<organism evidence="8 9">
    <name type="scientific">Candidatus Accumulibacter affinis</name>
    <dbReference type="NCBI Taxonomy" id="2954384"/>
    <lineage>
        <taxon>Bacteria</taxon>
        <taxon>Pseudomonadati</taxon>
        <taxon>Pseudomonadota</taxon>
        <taxon>Betaproteobacteria</taxon>
        <taxon>Candidatus Accumulibacter</taxon>
    </lineage>
</organism>
<proteinExistence type="predicted"/>
<evidence type="ECO:0000256" key="6">
    <source>
        <dbReference type="ARBA" id="ARBA00023063"/>
    </source>
</evidence>
<dbReference type="GO" id="GO:0051537">
    <property type="term" value="F:2 iron, 2 sulfur cluster binding"/>
    <property type="evidence" value="ECO:0007669"/>
    <property type="project" value="UniProtKB-KW"/>
</dbReference>
<keyword evidence="4" id="KW-0408">Iron</keyword>
<dbReference type="PANTHER" id="PTHR21496:SF23">
    <property type="entry name" value="3-PHENYLPROPIONATE_CINNAMIC ACID DIOXYGENASE FERREDOXIN SUBUNIT"/>
    <property type="match status" value="1"/>
</dbReference>
<evidence type="ECO:0000313" key="8">
    <source>
        <dbReference type="EMBL" id="MBK7954320.1"/>
    </source>
</evidence>
<sequence>MAEWKSICGVEEIPRLGSRVVRSTSGNIAVFRTSGGEVFALRDQCPHKGGPLSQGLVHGNQVTCPLHGWKVRLDSGEAVAPDQGCSRRYPVRVESGTVFSKSDSNRIRQ</sequence>
<evidence type="ECO:0000256" key="4">
    <source>
        <dbReference type="ARBA" id="ARBA00023004"/>
    </source>
</evidence>
<keyword evidence="3" id="KW-0560">Oxidoreductase</keyword>
<dbReference type="PANTHER" id="PTHR21496">
    <property type="entry name" value="FERREDOXIN-RELATED"/>
    <property type="match status" value="1"/>
</dbReference>
<evidence type="ECO:0000256" key="3">
    <source>
        <dbReference type="ARBA" id="ARBA00023002"/>
    </source>
</evidence>
<dbReference type="InterPro" id="IPR012748">
    <property type="entry name" value="Rieske-like_NirD"/>
</dbReference>
<evidence type="ECO:0000313" key="9">
    <source>
        <dbReference type="Proteomes" id="UP000706151"/>
    </source>
</evidence>
<evidence type="ECO:0000256" key="5">
    <source>
        <dbReference type="ARBA" id="ARBA00023014"/>
    </source>
</evidence>
<dbReference type="GO" id="GO:0008942">
    <property type="term" value="F:nitrite reductase [NAD(P)H] activity"/>
    <property type="evidence" value="ECO:0007669"/>
    <property type="project" value="InterPro"/>
</dbReference>
<feature type="domain" description="Rieske" evidence="7">
    <location>
        <begin position="4"/>
        <end position="100"/>
    </location>
</feature>
<reference evidence="8 9" key="1">
    <citation type="submission" date="2020-10" db="EMBL/GenBank/DDBJ databases">
        <title>Connecting structure to function with the recovery of over 1000 high-quality activated sludge metagenome-assembled genomes encoding full-length rRNA genes using long-read sequencing.</title>
        <authorList>
            <person name="Singleton C.M."/>
            <person name="Petriglieri F."/>
            <person name="Kristensen J.M."/>
            <person name="Kirkegaard R.H."/>
            <person name="Michaelsen T.Y."/>
            <person name="Andersen M.H."/>
            <person name="Karst S.M."/>
            <person name="Dueholm M.S."/>
            <person name="Nielsen P.H."/>
            <person name="Albertsen M."/>
        </authorList>
    </citation>
    <scope>NUCLEOTIDE SEQUENCE [LARGE SCALE GENOMIC DNA]</scope>
    <source>
        <strain evidence="8">Fred_18-Q3-R57-64_BAT3C.720</strain>
    </source>
</reference>
<keyword evidence="6" id="KW-0534">Nitrate assimilation</keyword>
<evidence type="ECO:0000256" key="1">
    <source>
        <dbReference type="ARBA" id="ARBA00022714"/>
    </source>
</evidence>
<accession>A0A935THJ6</accession>
<gene>
    <name evidence="8" type="primary">nirD</name>
    <name evidence="8" type="ORF">IPK02_10380</name>
</gene>
<keyword evidence="2" id="KW-0479">Metal-binding</keyword>
<name>A0A935THJ6_9PROT</name>
<dbReference type="EMBL" id="JADJOT010000009">
    <property type="protein sequence ID" value="MBK7954320.1"/>
    <property type="molecule type" value="Genomic_DNA"/>
</dbReference>
<dbReference type="AlphaFoldDB" id="A0A935THJ6"/>
<comment type="caution">
    <text evidence="8">The sequence shown here is derived from an EMBL/GenBank/DDBJ whole genome shotgun (WGS) entry which is preliminary data.</text>
</comment>
<dbReference type="GO" id="GO:0046872">
    <property type="term" value="F:metal ion binding"/>
    <property type="evidence" value="ECO:0007669"/>
    <property type="project" value="UniProtKB-KW"/>
</dbReference>
<dbReference type="PROSITE" id="PS51296">
    <property type="entry name" value="RIESKE"/>
    <property type="match status" value="1"/>
</dbReference>
<dbReference type="InterPro" id="IPR017941">
    <property type="entry name" value="Rieske_2Fe-2S"/>
</dbReference>
<protein>
    <submittedName>
        <fullName evidence="8">Nitrite reductase small subunit NirD</fullName>
    </submittedName>
</protein>
<evidence type="ECO:0000259" key="7">
    <source>
        <dbReference type="PROSITE" id="PS51296"/>
    </source>
</evidence>
<keyword evidence="5" id="KW-0411">Iron-sulfur</keyword>
<evidence type="ECO:0000256" key="2">
    <source>
        <dbReference type="ARBA" id="ARBA00022723"/>
    </source>
</evidence>
<dbReference type="NCBIfam" id="TIGR02378">
    <property type="entry name" value="nirD_assim_sml"/>
    <property type="match status" value="1"/>
</dbReference>
<dbReference type="InterPro" id="IPR036922">
    <property type="entry name" value="Rieske_2Fe-2S_sf"/>
</dbReference>
<dbReference type="GO" id="GO:0042128">
    <property type="term" value="P:nitrate assimilation"/>
    <property type="evidence" value="ECO:0007669"/>
    <property type="project" value="UniProtKB-KW"/>
</dbReference>
<dbReference type="Pfam" id="PF00355">
    <property type="entry name" value="Rieske"/>
    <property type="match status" value="1"/>
</dbReference>
<dbReference type="Gene3D" id="2.102.10.10">
    <property type="entry name" value="Rieske [2Fe-2S] iron-sulphur domain"/>
    <property type="match status" value="1"/>
</dbReference>